<keyword evidence="6 9" id="KW-0067">ATP-binding</keyword>
<dbReference type="InParanoid" id="A0A672FC74"/>
<feature type="binding site" evidence="9">
    <location>
        <position position="60"/>
    </location>
    <ligand>
        <name>ATP</name>
        <dbReference type="ChEBI" id="CHEBI:30616"/>
    </ligand>
</feature>
<evidence type="ECO:0000256" key="8">
    <source>
        <dbReference type="ARBA" id="ARBA00048679"/>
    </source>
</evidence>
<evidence type="ECO:0000256" key="10">
    <source>
        <dbReference type="RuleBase" id="RU000304"/>
    </source>
</evidence>
<dbReference type="FunFam" id="1.10.510.10:FF:000571">
    <property type="entry name" value="Maternal embryonic leucine zipper kinase"/>
    <property type="match status" value="1"/>
</dbReference>
<keyword evidence="2 10" id="KW-0723">Serine/threonine-protein kinase</keyword>
<dbReference type="PROSITE" id="PS00108">
    <property type="entry name" value="PROTEIN_KINASE_ST"/>
    <property type="match status" value="1"/>
</dbReference>
<evidence type="ECO:0000256" key="4">
    <source>
        <dbReference type="ARBA" id="ARBA00022741"/>
    </source>
</evidence>
<dbReference type="GO" id="GO:0004674">
    <property type="term" value="F:protein serine/threonine kinase activity"/>
    <property type="evidence" value="ECO:0007669"/>
    <property type="project" value="UniProtKB-KW"/>
</dbReference>
<proteinExistence type="inferred from homology"/>
<comment type="similarity">
    <text evidence="10">Belongs to the protein kinase superfamily.</text>
</comment>
<accession>A0A672FC74</accession>
<name>A0A672FC74_SALFA</name>
<dbReference type="InterPro" id="IPR017441">
    <property type="entry name" value="Protein_kinase_ATP_BS"/>
</dbReference>
<dbReference type="AlphaFoldDB" id="A0A672FC74"/>
<dbReference type="Proteomes" id="UP000472267">
    <property type="component" value="Chromosome 18"/>
</dbReference>
<dbReference type="Gene3D" id="1.10.510.10">
    <property type="entry name" value="Transferase(Phosphotransferase) domain 1"/>
    <property type="match status" value="1"/>
</dbReference>
<dbReference type="InterPro" id="IPR011009">
    <property type="entry name" value="Kinase-like_dom_sf"/>
</dbReference>
<evidence type="ECO:0000256" key="1">
    <source>
        <dbReference type="ARBA" id="ARBA00012513"/>
    </source>
</evidence>
<evidence type="ECO:0000256" key="9">
    <source>
        <dbReference type="PROSITE-ProRule" id="PRU10141"/>
    </source>
</evidence>
<reference evidence="12" key="2">
    <citation type="submission" date="2025-08" db="UniProtKB">
        <authorList>
            <consortium name="Ensembl"/>
        </authorList>
    </citation>
    <scope>IDENTIFICATION</scope>
</reference>
<keyword evidence="3" id="KW-0808">Transferase</keyword>
<dbReference type="PANTHER" id="PTHR24346:SF51">
    <property type="entry name" value="PAS DOMAIN-CONTAINING SERINE_THREONINE-PROTEIN KINASE"/>
    <property type="match status" value="1"/>
</dbReference>
<evidence type="ECO:0000256" key="2">
    <source>
        <dbReference type="ARBA" id="ARBA00022527"/>
    </source>
</evidence>
<dbReference type="Ensembl" id="ENSSFAT00005001961.1">
    <property type="protein sequence ID" value="ENSSFAP00005001855.1"/>
    <property type="gene ID" value="ENSSFAG00005001243.1"/>
</dbReference>
<evidence type="ECO:0000313" key="12">
    <source>
        <dbReference type="Ensembl" id="ENSSFAP00005001855.1"/>
    </source>
</evidence>
<dbReference type="SUPFAM" id="SSF56112">
    <property type="entry name" value="Protein kinase-like (PK-like)"/>
    <property type="match status" value="1"/>
</dbReference>
<evidence type="ECO:0000256" key="6">
    <source>
        <dbReference type="ARBA" id="ARBA00022840"/>
    </source>
</evidence>
<dbReference type="FunFam" id="3.30.200.20:FF:000346">
    <property type="entry name" value="PAS domain-containing serine/threonine-protein kinase"/>
    <property type="match status" value="1"/>
</dbReference>
<keyword evidence="13" id="KW-1185">Reference proteome</keyword>
<comment type="catalytic activity">
    <reaction evidence="8">
        <text>L-seryl-[protein] + ATP = O-phospho-L-seryl-[protein] + ADP + H(+)</text>
        <dbReference type="Rhea" id="RHEA:17989"/>
        <dbReference type="Rhea" id="RHEA-COMP:9863"/>
        <dbReference type="Rhea" id="RHEA-COMP:11604"/>
        <dbReference type="ChEBI" id="CHEBI:15378"/>
        <dbReference type="ChEBI" id="CHEBI:29999"/>
        <dbReference type="ChEBI" id="CHEBI:30616"/>
        <dbReference type="ChEBI" id="CHEBI:83421"/>
        <dbReference type="ChEBI" id="CHEBI:456216"/>
        <dbReference type="EC" id="2.7.11.1"/>
    </reaction>
</comment>
<comment type="catalytic activity">
    <reaction evidence="7">
        <text>L-threonyl-[protein] + ATP = O-phospho-L-threonyl-[protein] + ADP + H(+)</text>
        <dbReference type="Rhea" id="RHEA:46608"/>
        <dbReference type="Rhea" id="RHEA-COMP:11060"/>
        <dbReference type="Rhea" id="RHEA-COMP:11605"/>
        <dbReference type="ChEBI" id="CHEBI:15378"/>
        <dbReference type="ChEBI" id="CHEBI:30013"/>
        <dbReference type="ChEBI" id="CHEBI:30616"/>
        <dbReference type="ChEBI" id="CHEBI:61977"/>
        <dbReference type="ChEBI" id="CHEBI:456216"/>
        <dbReference type="EC" id="2.7.11.1"/>
    </reaction>
</comment>
<dbReference type="Pfam" id="PF00069">
    <property type="entry name" value="Pkinase"/>
    <property type="match status" value="1"/>
</dbReference>
<reference evidence="12" key="1">
    <citation type="submission" date="2019-06" db="EMBL/GenBank/DDBJ databases">
        <authorList>
            <consortium name="Wellcome Sanger Institute Data Sharing"/>
        </authorList>
    </citation>
    <scope>NUCLEOTIDE SEQUENCE [LARGE SCALE GENOMIC DNA]</scope>
</reference>
<evidence type="ECO:0000256" key="7">
    <source>
        <dbReference type="ARBA" id="ARBA00047899"/>
    </source>
</evidence>
<dbReference type="GO" id="GO:0035556">
    <property type="term" value="P:intracellular signal transduction"/>
    <property type="evidence" value="ECO:0007669"/>
    <property type="project" value="TreeGrafter"/>
</dbReference>
<dbReference type="GO" id="GO:0005829">
    <property type="term" value="C:cytosol"/>
    <property type="evidence" value="ECO:0007669"/>
    <property type="project" value="TreeGrafter"/>
</dbReference>
<dbReference type="OMA" id="WNNEVPR"/>
<dbReference type="GO" id="GO:0005634">
    <property type="term" value="C:nucleus"/>
    <property type="evidence" value="ECO:0007669"/>
    <property type="project" value="TreeGrafter"/>
</dbReference>
<sequence>PRLSPGRSFSDTTTLIRPQSQACDGQFEEEYQPVKSVGRGAFGFVWRAVRRCDGQEVVVKFISKARIVSDCWVDDPMLGRVSQEIAILTRVQHHNIVKVLEVFENGRYFQMVMEKHGDVLDLFEFIDLQPRLDEPLGSYIFRQLVATVFYLRSKNILHRDIKDENIIIDKSFHIRLIDFGSAAMMAPGKLFHTFCGTLEYCSPECDHVVLCRYEGPELEMWSLGVLLYTLLFGENPFCDVGEILEARRPWDRTCSHVTARRLCLMRRKMRRRCCPGLLWNRSSRSTSAKIKAWIYEEKPADIPPTFGPQKCHCGVKKGNSLVQHNKDFQSFLIHY</sequence>
<dbReference type="EC" id="2.7.11.1" evidence="1"/>
<evidence type="ECO:0000313" key="13">
    <source>
        <dbReference type="Proteomes" id="UP000472267"/>
    </source>
</evidence>
<evidence type="ECO:0000256" key="3">
    <source>
        <dbReference type="ARBA" id="ARBA00022679"/>
    </source>
</evidence>
<dbReference type="InterPro" id="IPR008271">
    <property type="entry name" value="Ser/Thr_kinase_AS"/>
</dbReference>
<dbReference type="SMART" id="SM00220">
    <property type="entry name" value="S_TKc"/>
    <property type="match status" value="1"/>
</dbReference>
<keyword evidence="4 9" id="KW-0547">Nucleotide-binding</keyword>
<dbReference type="GO" id="GO:0005524">
    <property type="term" value="F:ATP binding"/>
    <property type="evidence" value="ECO:0007669"/>
    <property type="project" value="UniProtKB-UniRule"/>
</dbReference>
<dbReference type="GO" id="GO:0045719">
    <property type="term" value="P:negative regulation of glycogen biosynthetic process"/>
    <property type="evidence" value="ECO:0007669"/>
    <property type="project" value="TreeGrafter"/>
</dbReference>
<organism evidence="12 13">
    <name type="scientific">Salarias fasciatus</name>
    <name type="common">Jewelled blenny</name>
    <name type="synonym">Blennius fasciatus</name>
    <dbReference type="NCBI Taxonomy" id="181472"/>
    <lineage>
        <taxon>Eukaryota</taxon>
        <taxon>Metazoa</taxon>
        <taxon>Chordata</taxon>
        <taxon>Craniata</taxon>
        <taxon>Vertebrata</taxon>
        <taxon>Euteleostomi</taxon>
        <taxon>Actinopterygii</taxon>
        <taxon>Neopterygii</taxon>
        <taxon>Teleostei</taxon>
        <taxon>Neoteleostei</taxon>
        <taxon>Acanthomorphata</taxon>
        <taxon>Ovalentaria</taxon>
        <taxon>Blenniimorphae</taxon>
        <taxon>Blenniiformes</taxon>
        <taxon>Blennioidei</taxon>
        <taxon>Blenniidae</taxon>
        <taxon>Salariinae</taxon>
        <taxon>Salarias</taxon>
    </lineage>
</organism>
<evidence type="ECO:0000259" key="11">
    <source>
        <dbReference type="PROSITE" id="PS50011"/>
    </source>
</evidence>
<dbReference type="PANTHER" id="PTHR24346">
    <property type="entry name" value="MAP/MICROTUBULE AFFINITY-REGULATING KINASE"/>
    <property type="match status" value="1"/>
</dbReference>
<feature type="domain" description="Protein kinase" evidence="11">
    <location>
        <begin position="31"/>
        <end position="294"/>
    </location>
</feature>
<protein>
    <recommendedName>
        <fullName evidence="1">non-specific serine/threonine protein kinase</fullName>
        <ecNumber evidence="1">2.7.11.1</ecNumber>
    </recommendedName>
</protein>
<evidence type="ECO:0000256" key="5">
    <source>
        <dbReference type="ARBA" id="ARBA00022777"/>
    </source>
</evidence>
<keyword evidence="5" id="KW-0418">Kinase</keyword>
<dbReference type="Gene3D" id="3.30.200.20">
    <property type="entry name" value="Phosphorylase Kinase, domain 1"/>
    <property type="match status" value="1"/>
</dbReference>
<dbReference type="PROSITE" id="PS00107">
    <property type="entry name" value="PROTEIN_KINASE_ATP"/>
    <property type="match status" value="1"/>
</dbReference>
<dbReference type="PROSITE" id="PS50011">
    <property type="entry name" value="PROTEIN_KINASE_DOM"/>
    <property type="match status" value="1"/>
</dbReference>
<dbReference type="InterPro" id="IPR000719">
    <property type="entry name" value="Prot_kinase_dom"/>
</dbReference>
<reference evidence="12" key="3">
    <citation type="submission" date="2025-09" db="UniProtKB">
        <authorList>
            <consortium name="Ensembl"/>
        </authorList>
    </citation>
    <scope>IDENTIFICATION</scope>
</reference>